<name>E6W320_DESIS</name>
<dbReference type="InterPro" id="IPR004358">
    <property type="entry name" value="Sig_transdc_His_kin-like_C"/>
</dbReference>
<dbReference type="InterPro" id="IPR001610">
    <property type="entry name" value="PAC"/>
</dbReference>
<dbReference type="PRINTS" id="PR00344">
    <property type="entry name" value="BCTRLSENSOR"/>
</dbReference>
<feature type="domain" description="Histidine kinase" evidence="7">
    <location>
        <begin position="720"/>
        <end position="934"/>
    </location>
</feature>
<dbReference type="Pfam" id="PF08448">
    <property type="entry name" value="PAS_4"/>
    <property type="match status" value="2"/>
</dbReference>
<keyword evidence="6" id="KW-0472">Membrane</keyword>
<dbReference type="SMART" id="SM00387">
    <property type="entry name" value="HATPase_c"/>
    <property type="match status" value="1"/>
</dbReference>
<reference evidence="10 11" key="1">
    <citation type="submission" date="2010-12" db="EMBL/GenBank/DDBJ databases">
        <title>Complete sequence of Desulfurispirillum indicum S5.</title>
        <authorList>
            <consortium name="US DOE Joint Genome Institute"/>
            <person name="Lucas S."/>
            <person name="Copeland A."/>
            <person name="Lapidus A."/>
            <person name="Cheng J.-F."/>
            <person name="Goodwin L."/>
            <person name="Pitluck S."/>
            <person name="Chertkov O."/>
            <person name="Held B."/>
            <person name="Detter J.C."/>
            <person name="Han C."/>
            <person name="Tapia R."/>
            <person name="Land M."/>
            <person name="Hauser L."/>
            <person name="Kyrpides N."/>
            <person name="Ivanova N."/>
            <person name="Mikhailova N."/>
            <person name="Haggblom M."/>
            <person name="Rauschenbach I."/>
            <person name="Bini E."/>
            <person name="Woyke T."/>
        </authorList>
    </citation>
    <scope>NUCLEOTIDE SEQUENCE [LARGE SCALE GENOMIC DNA]</scope>
    <source>
        <strain evidence="11">ATCC BAA-1389 / DSM 22839 / S5</strain>
    </source>
</reference>
<dbReference type="CDD" id="cd00082">
    <property type="entry name" value="HisKA"/>
    <property type="match status" value="1"/>
</dbReference>
<feature type="transmembrane region" description="Helical" evidence="6">
    <location>
        <begin position="277"/>
        <end position="299"/>
    </location>
</feature>
<dbReference type="STRING" id="653733.Selin_0943"/>
<keyword evidence="3" id="KW-0597">Phosphoprotein</keyword>
<dbReference type="SMART" id="SM00091">
    <property type="entry name" value="PAS"/>
    <property type="match status" value="5"/>
</dbReference>
<evidence type="ECO:0000256" key="4">
    <source>
        <dbReference type="ARBA" id="ARBA00022679"/>
    </source>
</evidence>
<evidence type="ECO:0000259" key="8">
    <source>
        <dbReference type="PROSITE" id="PS50112"/>
    </source>
</evidence>
<dbReference type="EMBL" id="CP002432">
    <property type="protein sequence ID" value="ADU65681.1"/>
    <property type="molecule type" value="Genomic_DNA"/>
</dbReference>
<dbReference type="InterPro" id="IPR036890">
    <property type="entry name" value="HATPase_C_sf"/>
</dbReference>
<dbReference type="eggNOG" id="COG4191">
    <property type="taxonomic scope" value="Bacteria"/>
</dbReference>
<keyword evidence="6" id="KW-1133">Transmembrane helix</keyword>
<gene>
    <name evidence="10" type="ordered locus">Selin_0943</name>
</gene>
<evidence type="ECO:0000256" key="3">
    <source>
        <dbReference type="ARBA" id="ARBA00022553"/>
    </source>
</evidence>
<dbReference type="InterPro" id="IPR013655">
    <property type="entry name" value="PAS_fold_3"/>
</dbReference>
<dbReference type="Pfam" id="PF02518">
    <property type="entry name" value="HATPase_c"/>
    <property type="match status" value="1"/>
</dbReference>
<comment type="catalytic activity">
    <reaction evidence="1">
        <text>ATP + protein L-histidine = ADP + protein N-phospho-L-histidine.</text>
        <dbReference type="EC" id="2.7.13.3"/>
    </reaction>
</comment>
<keyword evidence="11" id="KW-1185">Reference proteome</keyword>
<dbReference type="NCBIfam" id="TIGR00229">
    <property type="entry name" value="sensory_box"/>
    <property type="match status" value="4"/>
</dbReference>
<dbReference type="InterPro" id="IPR035965">
    <property type="entry name" value="PAS-like_dom_sf"/>
</dbReference>
<dbReference type="InterPro" id="IPR036097">
    <property type="entry name" value="HisK_dim/P_sf"/>
</dbReference>
<dbReference type="GO" id="GO:0000155">
    <property type="term" value="F:phosphorelay sensor kinase activity"/>
    <property type="evidence" value="ECO:0007669"/>
    <property type="project" value="InterPro"/>
</dbReference>
<dbReference type="Gene3D" id="1.10.287.130">
    <property type="match status" value="1"/>
</dbReference>
<feature type="domain" description="PAC" evidence="9">
    <location>
        <begin position="388"/>
        <end position="439"/>
    </location>
</feature>
<dbReference type="HOGENOM" id="CLU_313472_0_0_0"/>
<dbReference type="PANTHER" id="PTHR43304:SF1">
    <property type="entry name" value="PAC DOMAIN-CONTAINING PROTEIN"/>
    <property type="match status" value="1"/>
</dbReference>
<organism evidence="10 11">
    <name type="scientific">Desulfurispirillum indicum (strain ATCC BAA-1389 / DSM 22839 / S5)</name>
    <dbReference type="NCBI Taxonomy" id="653733"/>
    <lineage>
        <taxon>Bacteria</taxon>
        <taxon>Pseudomonadati</taxon>
        <taxon>Chrysiogenota</taxon>
        <taxon>Chrysiogenia</taxon>
        <taxon>Chrysiogenales</taxon>
        <taxon>Chrysiogenaceae</taxon>
        <taxon>Desulfurispirillum</taxon>
    </lineage>
</organism>
<dbReference type="Pfam" id="PF08447">
    <property type="entry name" value="PAS_3"/>
    <property type="match status" value="1"/>
</dbReference>
<keyword evidence="5" id="KW-0418">Kinase</keyword>
<accession>E6W320</accession>
<protein>
    <recommendedName>
        <fullName evidence="2">histidine kinase</fullName>
        <ecNumber evidence="2">2.7.13.3</ecNumber>
    </recommendedName>
</protein>
<dbReference type="Pfam" id="PF13426">
    <property type="entry name" value="PAS_9"/>
    <property type="match status" value="1"/>
</dbReference>
<dbReference type="Pfam" id="PF00512">
    <property type="entry name" value="HisKA"/>
    <property type="match status" value="1"/>
</dbReference>
<feature type="domain" description="PAS" evidence="8">
    <location>
        <begin position="315"/>
        <end position="385"/>
    </location>
</feature>
<dbReference type="Proteomes" id="UP000002572">
    <property type="component" value="Chromosome"/>
</dbReference>
<keyword evidence="6" id="KW-0812">Transmembrane</keyword>
<dbReference type="InterPro" id="IPR013656">
    <property type="entry name" value="PAS_4"/>
</dbReference>
<evidence type="ECO:0000259" key="9">
    <source>
        <dbReference type="PROSITE" id="PS50113"/>
    </source>
</evidence>
<evidence type="ECO:0000313" key="10">
    <source>
        <dbReference type="EMBL" id="ADU65681.1"/>
    </source>
</evidence>
<dbReference type="PROSITE" id="PS50109">
    <property type="entry name" value="HIS_KIN"/>
    <property type="match status" value="1"/>
</dbReference>
<dbReference type="SUPFAM" id="SSF55874">
    <property type="entry name" value="ATPase domain of HSP90 chaperone/DNA topoisomerase II/histidine kinase"/>
    <property type="match status" value="1"/>
</dbReference>
<dbReference type="InterPro" id="IPR005467">
    <property type="entry name" value="His_kinase_dom"/>
</dbReference>
<dbReference type="CDD" id="cd00130">
    <property type="entry name" value="PAS"/>
    <property type="match status" value="4"/>
</dbReference>
<dbReference type="EC" id="2.7.13.3" evidence="2"/>
<evidence type="ECO:0000256" key="5">
    <source>
        <dbReference type="ARBA" id="ARBA00022777"/>
    </source>
</evidence>
<feature type="domain" description="PAS" evidence="8">
    <location>
        <begin position="440"/>
        <end position="487"/>
    </location>
</feature>
<dbReference type="InterPro" id="IPR000014">
    <property type="entry name" value="PAS"/>
</dbReference>
<evidence type="ECO:0000256" key="1">
    <source>
        <dbReference type="ARBA" id="ARBA00000085"/>
    </source>
</evidence>
<dbReference type="InterPro" id="IPR003661">
    <property type="entry name" value="HisK_dim/P_dom"/>
</dbReference>
<dbReference type="Gene3D" id="3.30.565.10">
    <property type="entry name" value="Histidine kinase-like ATPase, C-terminal domain"/>
    <property type="match status" value="1"/>
</dbReference>
<dbReference type="PROSITE" id="PS50113">
    <property type="entry name" value="PAC"/>
    <property type="match status" value="2"/>
</dbReference>
<dbReference type="PROSITE" id="PS50112">
    <property type="entry name" value="PAS"/>
    <property type="match status" value="2"/>
</dbReference>
<dbReference type="InterPro" id="IPR000700">
    <property type="entry name" value="PAS-assoc_C"/>
</dbReference>
<dbReference type="KEGG" id="din:Selin_0943"/>
<dbReference type="SUPFAM" id="SSF47384">
    <property type="entry name" value="Homodimeric domain of signal transducing histidine kinase"/>
    <property type="match status" value="1"/>
</dbReference>
<dbReference type="InParanoid" id="E6W320"/>
<sequence length="934" mass="106994">MNTLLSRCAIRHVLAAFCLILLWSWPVAAEKVFDAELFQGHTVVMLLIDADSGEILDANRAAVNFYGYSRDQLRRMNIQQINTLSAEEVRRERKLAASERRSYFFFRHRLASAEVRTVEVHSSPVVLDGRTVLFSIIHDASRRTDVLEELARSEARLRHAEQVAGFGYWTLDMARMEYRFSHGAATLLGLDEREVWPFTVIQAMILPRYHGVMEQARRDLMERGIDYDVSFELQRPDGTVMHIRSYGQYDPENQSFFGVAHDITDYQLATRTVHRQWTLIVSATAAVAVAQLFIIALLIRLRRNRRRARLALQERESKLSALINSIQDLIFVFDNRGRIVEYHAPNSARLLMPPEAFLGKSYRDVMPSGIVAKVEQAMKKLSDDGLPAFIEYTLETEDGTRFFSALVSPMQHPQLGRGGFMAMVRDVTDREIALQQLRRQEQQYRALVENTPDLIQRFDQQCRFLYVNSAVEYAFGRPADDYVGKTMGQMDYSVELRELLEDAIMEVFRLGTPVNVEFSRFGIAGLQYFECRITPELDMACQLLPGDQTLCFDSVLAVSRDITERKEVETDLLRAHNFYLSILDNFPTMVWRADASGHFDYFNSTWLAFVPAGTTLQNGATIEQVIHPHDIEEYQRSYWQAFTVRTDFKLEYRMLHRSGEYRHILDVGRPLYDLNGNFVGYIGTCYDITERIRSHEELQEKDRMLLAQSRQAAMGEMIGNIAHQWRQPLTSLMTTIEEIQDARDFGQLSDEYFDQLAAKATEAIEYMSRTIDDFRNFFKPDREKVAFCPYEVLQRSLSMVEASFANHNIQIRMDHHEEGTACSTSGYPNEYAQVLLNILNNAKDVLLERKVAEPLIVVTVAGSNGRCVLSIEDNGGGIRAEPMEKVFEPYFTTKAPGQGTGIGLYMAKEIIEKSMDGTLRVENTACGARFTITI</sequence>
<proteinExistence type="predicted"/>
<dbReference type="PANTHER" id="PTHR43304">
    <property type="entry name" value="PHYTOCHROME-LIKE PROTEIN CPH1"/>
    <property type="match status" value="1"/>
</dbReference>
<dbReference type="InterPro" id="IPR052162">
    <property type="entry name" value="Sensor_kinase/Photoreceptor"/>
</dbReference>
<dbReference type="SUPFAM" id="SSF55785">
    <property type="entry name" value="PYP-like sensor domain (PAS domain)"/>
    <property type="match status" value="5"/>
</dbReference>
<feature type="domain" description="PAC" evidence="9">
    <location>
        <begin position="648"/>
        <end position="700"/>
    </location>
</feature>
<dbReference type="SMART" id="SM00086">
    <property type="entry name" value="PAC"/>
    <property type="match status" value="3"/>
</dbReference>
<dbReference type="SMART" id="SM00388">
    <property type="entry name" value="HisKA"/>
    <property type="match status" value="1"/>
</dbReference>
<evidence type="ECO:0000259" key="7">
    <source>
        <dbReference type="PROSITE" id="PS50109"/>
    </source>
</evidence>
<keyword evidence="4" id="KW-0808">Transferase</keyword>
<dbReference type="Gene3D" id="3.30.450.20">
    <property type="entry name" value="PAS domain"/>
    <property type="match status" value="5"/>
</dbReference>
<evidence type="ECO:0000313" key="11">
    <source>
        <dbReference type="Proteomes" id="UP000002572"/>
    </source>
</evidence>
<evidence type="ECO:0000256" key="2">
    <source>
        <dbReference type="ARBA" id="ARBA00012438"/>
    </source>
</evidence>
<dbReference type="InterPro" id="IPR003594">
    <property type="entry name" value="HATPase_dom"/>
</dbReference>
<evidence type="ECO:0000256" key="6">
    <source>
        <dbReference type="SAM" id="Phobius"/>
    </source>
</evidence>
<dbReference type="AlphaFoldDB" id="E6W320"/>